<organism evidence="3 4">
    <name type="scientific">Trichoderma longibrachiatum ATCC 18648</name>
    <dbReference type="NCBI Taxonomy" id="983965"/>
    <lineage>
        <taxon>Eukaryota</taxon>
        <taxon>Fungi</taxon>
        <taxon>Dikarya</taxon>
        <taxon>Ascomycota</taxon>
        <taxon>Pezizomycotina</taxon>
        <taxon>Sordariomycetes</taxon>
        <taxon>Hypocreomycetidae</taxon>
        <taxon>Hypocreales</taxon>
        <taxon>Hypocreaceae</taxon>
        <taxon>Trichoderma</taxon>
    </lineage>
</organism>
<feature type="transmembrane region" description="Helical" evidence="2">
    <location>
        <begin position="152"/>
        <end position="172"/>
    </location>
</feature>
<feature type="transmembrane region" description="Helical" evidence="2">
    <location>
        <begin position="59"/>
        <end position="79"/>
    </location>
</feature>
<keyword evidence="2" id="KW-0812">Transmembrane</keyword>
<protein>
    <submittedName>
        <fullName evidence="3">Uncharacterized protein</fullName>
    </submittedName>
</protein>
<evidence type="ECO:0000256" key="2">
    <source>
        <dbReference type="SAM" id="Phobius"/>
    </source>
</evidence>
<reference evidence="3 4" key="1">
    <citation type="submission" date="2016-07" db="EMBL/GenBank/DDBJ databases">
        <title>Multiple horizontal gene transfer events from other fungi enriched the ability of initially mycotrophic Trichoderma (Ascomycota) to feed on dead plant biomass.</title>
        <authorList>
            <consortium name="DOE Joint Genome Institute"/>
            <person name="Aerts A."/>
            <person name="Atanasova L."/>
            <person name="Chenthamara K."/>
            <person name="Zhang J."/>
            <person name="Grujic M."/>
            <person name="Henrissat B."/>
            <person name="Kuo A."/>
            <person name="Salamov A."/>
            <person name="Lipzen A."/>
            <person name="Labutti K."/>
            <person name="Barry K."/>
            <person name="Miao Y."/>
            <person name="Rahimi M.J."/>
            <person name="Shen Q."/>
            <person name="Grigoriev I.V."/>
            <person name="Kubicek C.P."/>
            <person name="Druzhinina I.S."/>
        </authorList>
    </citation>
    <scope>NUCLEOTIDE SEQUENCE [LARGE SCALE GENOMIC DNA]</scope>
    <source>
        <strain evidence="3 4">ATCC 18648</strain>
    </source>
</reference>
<keyword evidence="2" id="KW-0472">Membrane</keyword>
<keyword evidence="4" id="KW-1185">Reference proteome</keyword>
<evidence type="ECO:0000313" key="3">
    <source>
        <dbReference type="EMBL" id="PTB78007.1"/>
    </source>
</evidence>
<name>A0A2T4C8V3_TRILO</name>
<dbReference type="OrthoDB" id="3254104at2759"/>
<proteinExistence type="predicted"/>
<feature type="compositionally biased region" description="Basic and acidic residues" evidence="1">
    <location>
        <begin position="1"/>
        <end position="10"/>
    </location>
</feature>
<gene>
    <name evidence="3" type="ORF">M440DRAFT_1329529</name>
</gene>
<feature type="transmembrane region" description="Helical" evidence="2">
    <location>
        <begin position="192"/>
        <end position="209"/>
    </location>
</feature>
<dbReference type="Proteomes" id="UP000240760">
    <property type="component" value="Unassembled WGS sequence"/>
</dbReference>
<feature type="region of interest" description="Disordered" evidence="1">
    <location>
        <begin position="1"/>
        <end position="41"/>
    </location>
</feature>
<dbReference type="STRING" id="983965.A0A2T4C8V3"/>
<accession>A0A2T4C8V3</accession>
<dbReference type="EMBL" id="KZ679129">
    <property type="protein sequence ID" value="PTB78007.1"/>
    <property type="molecule type" value="Genomic_DNA"/>
</dbReference>
<keyword evidence="2" id="KW-1133">Transmembrane helix</keyword>
<evidence type="ECO:0000313" key="4">
    <source>
        <dbReference type="Proteomes" id="UP000240760"/>
    </source>
</evidence>
<feature type="transmembrane region" description="Helical" evidence="2">
    <location>
        <begin position="117"/>
        <end position="140"/>
    </location>
</feature>
<sequence>MPTFHVEIRRPGYHHRPPLEASSIHQLTPKANKGANRQTPSSEHSRYVQMLLQQDDIPLLHNVLASVFVWLLLAGFLVFPGTFTSLQASVDKQGDNDNDHTFSKEAAKLIVKSIKNIPLLVIAIVMCGISAIGMLVLTVLHAKNYVWIVNKLFLPGMTNSLAGLVSTLIGVYSQQHGTWSITARTTAITEGASLAVCGGLFLFCRMLLLRKVKETHEEHYKGWPGHRYSKQLFPDSPSSTWKKTSDVSN</sequence>
<dbReference type="AlphaFoldDB" id="A0A2T4C8V3"/>
<evidence type="ECO:0000256" key="1">
    <source>
        <dbReference type="SAM" id="MobiDB-lite"/>
    </source>
</evidence>